<reference evidence="1 2" key="1">
    <citation type="submission" date="2016-08" db="EMBL/GenBank/DDBJ databases">
        <title>A Parts List for Fungal Cellulosomes Revealed by Comparative Genomics.</title>
        <authorList>
            <consortium name="DOE Joint Genome Institute"/>
            <person name="Haitjema C.H."/>
            <person name="Gilmore S.P."/>
            <person name="Henske J.K."/>
            <person name="Solomon K.V."/>
            <person name="De Groot R."/>
            <person name="Kuo A."/>
            <person name="Mondo S.J."/>
            <person name="Salamov A.A."/>
            <person name="Labutti K."/>
            <person name="Zhao Z."/>
            <person name="Chiniquy J."/>
            <person name="Barry K."/>
            <person name="Brewer H.M."/>
            <person name="Purvine S.O."/>
            <person name="Wright A.T."/>
            <person name="Boxma B."/>
            <person name="Van Alen T."/>
            <person name="Hackstein J.H."/>
            <person name="Baker S.E."/>
            <person name="Grigoriev I.V."/>
            <person name="O'Malley M.A."/>
        </authorList>
    </citation>
    <scope>NUCLEOTIDE SEQUENCE [LARGE SCALE GENOMIC DNA]</scope>
    <source>
        <strain evidence="1 2">S4</strain>
    </source>
</reference>
<evidence type="ECO:0000313" key="1">
    <source>
        <dbReference type="EMBL" id="ORX48730.1"/>
    </source>
</evidence>
<dbReference type="EMBL" id="MCFG01000747">
    <property type="protein sequence ID" value="ORX48730.1"/>
    <property type="molecule type" value="Genomic_DNA"/>
</dbReference>
<comment type="caution">
    <text evidence="1">The sequence shown here is derived from an EMBL/GenBank/DDBJ whole genome shotgun (WGS) entry which is preliminary data.</text>
</comment>
<dbReference type="Proteomes" id="UP000193944">
    <property type="component" value="Unassembled WGS sequence"/>
</dbReference>
<reference evidence="1 2" key="2">
    <citation type="submission" date="2016-08" db="EMBL/GenBank/DDBJ databases">
        <title>Pervasive Adenine N6-methylation of Active Genes in Fungi.</title>
        <authorList>
            <consortium name="DOE Joint Genome Institute"/>
            <person name="Mondo S.J."/>
            <person name="Dannebaum R.O."/>
            <person name="Kuo R.C."/>
            <person name="Labutti K."/>
            <person name="Haridas S."/>
            <person name="Kuo A."/>
            <person name="Salamov A."/>
            <person name="Ahrendt S.R."/>
            <person name="Lipzen A."/>
            <person name="Sullivan W."/>
            <person name="Andreopoulos W.B."/>
            <person name="Clum A."/>
            <person name="Lindquist E."/>
            <person name="Daum C."/>
            <person name="Ramamoorthy G.K."/>
            <person name="Gryganskyi A."/>
            <person name="Culley D."/>
            <person name="Magnuson J.K."/>
            <person name="James T.Y."/>
            <person name="O'Malley M.A."/>
            <person name="Stajich J.E."/>
            <person name="Spatafora J.W."/>
            <person name="Visel A."/>
            <person name="Grigoriev I.V."/>
        </authorList>
    </citation>
    <scope>NUCLEOTIDE SEQUENCE [LARGE SCALE GENOMIC DNA]</scope>
    <source>
        <strain evidence="1 2">S4</strain>
    </source>
</reference>
<organism evidence="1 2">
    <name type="scientific">Anaeromyces robustus</name>
    <dbReference type="NCBI Taxonomy" id="1754192"/>
    <lineage>
        <taxon>Eukaryota</taxon>
        <taxon>Fungi</taxon>
        <taxon>Fungi incertae sedis</taxon>
        <taxon>Chytridiomycota</taxon>
        <taxon>Chytridiomycota incertae sedis</taxon>
        <taxon>Neocallimastigomycetes</taxon>
        <taxon>Neocallimastigales</taxon>
        <taxon>Neocallimastigaceae</taxon>
        <taxon>Anaeromyces</taxon>
    </lineage>
</organism>
<gene>
    <name evidence="1" type="ORF">BCR32DRAFT_298622</name>
</gene>
<feature type="non-terminal residue" evidence="1">
    <location>
        <position position="78"/>
    </location>
</feature>
<sequence length="78" mass="8769">MSEKKTEFTIKEDGFHGNLFECQSENNPYPKKILIICSGSDGDFENSKSYFNIPDGPSILKETPIDYIGEAANYLKSI</sequence>
<protein>
    <submittedName>
        <fullName evidence="1">Uncharacterized protein</fullName>
    </submittedName>
</protein>
<name>A0A1Y1V868_9FUNG</name>
<keyword evidence="2" id="KW-1185">Reference proteome</keyword>
<accession>A0A1Y1V868</accession>
<dbReference type="OrthoDB" id="10583413at2759"/>
<proteinExistence type="predicted"/>
<dbReference type="AlphaFoldDB" id="A0A1Y1V868"/>
<evidence type="ECO:0000313" key="2">
    <source>
        <dbReference type="Proteomes" id="UP000193944"/>
    </source>
</evidence>